<dbReference type="InterPro" id="IPR036779">
    <property type="entry name" value="LysM_dom_sf"/>
</dbReference>
<feature type="transmembrane region" description="Helical" evidence="4">
    <location>
        <begin position="43"/>
        <end position="65"/>
    </location>
</feature>
<dbReference type="EMBL" id="JBHLUE010000005">
    <property type="protein sequence ID" value="MFC0564429.1"/>
    <property type="molecule type" value="Genomic_DNA"/>
</dbReference>
<name>A0ABV6NUP3_9ACTN</name>
<feature type="region of interest" description="Disordered" evidence="3">
    <location>
        <begin position="247"/>
        <end position="318"/>
    </location>
</feature>
<feature type="compositionally biased region" description="Low complexity" evidence="3">
    <location>
        <begin position="600"/>
        <end position="622"/>
    </location>
</feature>
<dbReference type="Gene3D" id="3.10.350.10">
    <property type="entry name" value="LysM domain"/>
    <property type="match status" value="1"/>
</dbReference>
<dbReference type="SMART" id="SM01043">
    <property type="entry name" value="BTAD"/>
    <property type="match status" value="1"/>
</dbReference>
<keyword evidence="4" id="KW-0812">Transmembrane</keyword>
<dbReference type="PANTHER" id="PTHR35807:SF1">
    <property type="entry name" value="TRANSCRIPTIONAL REGULATOR REDD"/>
    <property type="match status" value="1"/>
</dbReference>
<organism evidence="6 7">
    <name type="scientific">Plantactinospora siamensis</name>
    <dbReference type="NCBI Taxonomy" id="555372"/>
    <lineage>
        <taxon>Bacteria</taxon>
        <taxon>Bacillati</taxon>
        <taxon>Actinomycetota</taxon>
        <taxon>Actinomycetes</taxon>
        <taxon>Micromonosporales</taxon>
        <taxon>Micromonosporaceae</taxon>
        <taxon>Plantactinospora</taxon>
    </lineage>
</organism>
<keyword evidence="7" id="KW-1185">Reference proteome</keyword>
<dbReference type="Gene3D" id="1.25.40.10">
    <property type="entry name" value="Tetratricopeptide repeat domain"/>
    <property type="match status" value="1"/>
</dbReference>
<evidence type="ECO:0000313" key="6">
    <source>
        <dbReference type="EMBL" id="MFC0564429.1"/>
    </source>
</evidence>
<feature type="transmembrane region" description="Helical" evidence="4">
    <location>
        <begin position="325"/>
        <end position="343"/>
    </location>
</feature>
<dbReference type="PANTHER" id="PTHR35807">
    <property type="entry name" value="TRANSCRIPTIONAL REGULATOR REDD-RELATED"/>
    <property type="match status" value="1"/>
</dbReference>
<feature type="compositionally biased region" description="Pro residues" evidence="3">
    <location>
        <begin position="264"/>
        <end position="279"/>
    </location>
</feature>
<dbReference type="CDD" id="cd00118">
    <property type="entry name" value="LysM"/>
    <property type="match status" value="1"/>
</dbReference>
<protein>
    <submittedName>
        <fullName evidence="6">BTAD domain-containing putative transcriptional regulator</fullName>
    </submittedName>
</protein>
<keyword evidence="1" id="KW-0805">Transcription regulation</keyword>
<evidence type="ECO:0000256" key="2">
    <source>
        <dbReference type="ARBA" id="ARBA00023163"/>
    </source>
</evidence>
<dbReference type="InterPro" id="IPR036388">
    <property type="entry name" value="WH-like_DNA-bd_sf"/>
</dbReference>
<comment type="caution">
    <text evidence="6">The sequence shown here is derived from an EMBL/GenBank/DDBJ whole genome shotgun (WGS) entry which is preliminary data.</text>
</comment>
<feature type="region of interest" description="Disordered" evidence="3">
    <location>
        <begin position="1"/>
        <end position="30"/>
    </location>
</feature>
<keyword evidence="4" id="KW-1133">Transmembrane helix</keyword>
<dbReference type="Gene3D" id="1.10.10.10">
    <property type="entry name" value="Winged helix-like DNA-binding domain superfamily/Winged helix DNA-binding domain"/>
    <property type="match status" value="1"/>
</dbReference>
<evidence type="ECO:0000313" key="7">
    <source>
        <dbReference type="Proteomes" id="UP001589894"/>
    </source>
</evidence>
<dbReference type="RefSeq" id="WP_377337428.1">
    <property type="nucleotide sequence ID" value="NZ_JBHLUE010000005.1"/>
</dbReference>
<sequence>MARQSPNAARKAADYGQRPTVFDPPGPPSRPPTFRTLNAAVRVVRLLVTSVVFLVGPPALLWQAFGNPLDRLPTSKEVTDWFGTFEDRLTDQTLIGAAVWALWLIWAVLALLLLADLLGTLTRWRIPALRLPAPLHRLMFGLAGSAALAVTATARPTVAPTPPPTAVSVPSQAVAEGPALIVVGDTQYSYVVQRHDTLSKVAREWLGEADRWPDICALNKHRHFTGGGTLRDCDLIYPGWELRLPADATPPATARPVPPRHRTIPPPRRPAPEPPPVPTPDAALPSAPVPPLADEPSSTAPAERPSSDDHARSDSDGVRLPGGSLIPWALAAALAAAVARVWLHRRRRHTAHTGDLPELTAPVVEMHRQVRRNPDTAAQGDLTAQATDVPDLPLPPPGGLGLTGPGANAAARGVLTTALAAGSPSHPQQRGDVILDRATLAALLDGATVDPWPRLHLTDTLDETMTLLDTHILHRARTADEHASTDLDGSPQPDGSPPLVLIAPAPAAEHTDRLRVALRLGAAHGVRAILLGPWPDGPTLTVTADGHTQLPDGSAAGILGDPAALLDVDTAVAILATLREADTGEPPEPRPAPPPESEAEQPAPDEAAQPAPAPQQVDVVPETADPDGHATVRLQVLGPPSIPDVHLPGRPLRGKAAELAVFLACHPDGADTDTIAEYLLPDARIRQAKQQVHTNASNLRHVLGRAGGPLPGGYLLRRGAVGRYRLHPGTVQVDLWQLRDLLTRARLASTPARTELLREACDLYTAPLADGCDYEWIEPYREKVRRWATEAHLLLAEDLLATDPQAASDLLDKAIRLDRYNEELYRAAMRARHALGDTDGITTVLRALTSALADLDSGPDQPTNQLAAQLLGQR</sequence>
<feature type="domain" description="Bacterial transcriptional activator" evidence="5">
    <location>
        <begin position="733"/>
        <end position="871"/>
    </location>
</feature>
<feature type="transmembrane region" description="Helical" evidence="4">
    <location>
        <begin position="94"/>
        <end position="114"/>
    </location>
</feature>
<dbReference type="InterPro" id="IPR051677">
    <property type="entry name" value="AfsR-DnrI-RedD_regulator"/>
</dbReference>
<evidence type="ECO:0000259" key="5">
    <source>
        <dbReference type="SMART" id="SM01043"/>
    </source>
</evidence>
<dbReference type="SUPFAM" id="SSF48452">
    <property type="entry name" value="TPR-like"/>
    <property type="match status" value="1"/>
</dbReference>
<keyword evidence="2" id="KW-0804">Transcription</keyword>
<gene>
    <name evidence="6" type="ORF">ACFFHU_09805</name>
</gene>
<dbReference type="Proteomes" id="UP001589894">
    <property type="component" value="Unassembled WGS sequence"/>
</dbReference>
<dbReference type="InterPro" id="IPR018392">
    <property type="entry name" value="LysM"/>
</dbReference>
<dbReference type="InterPro" id="IPR011990">
    <property type="entry name" value="TPR-like_helical_dom_sf"/>
</dbReference>
<reference evidence="6 7" key="1">
    <citation type="submission" date="2024-09" db="EMBL/GenBank/DDBJ databases">
        <authorList>
            <person name="Sun Q."/>
            <person name="Mori K."/>
        </authorList>
    </citation>
    <scope>NUCLEOTIDE SEQUENCE [LARGE SCALE GENOMIC DNA]</scope>
    <source>
        <strain evidence="6 7">TBRC 2205</strain>
    </source>
</reference>
<evidence type="ECO:0000256" key="4">
    <source>
        <dbReference type="SAM" id="Phobius"/>
    </source>
</evidence>
<keyword evidence="4" id="KW-0472">Membrane</keyword>
<evidence type="ECO:0000256" key="1">
    <source>
        <dbReference type="ARBA" id="ARBA00023015"/>
    </source>
</evidence>
<evidence type="ECO:0000256" key="3">
    <source>
        <dbReference type="SAM" id="MobiDB-lite"/>
    </source>
</evidence>
<feature type="compositionally biased region" description="Basic and acidic residues" evidence="3">
    <location>
        <begin position="305"/>
        <end position="317"/>
    </location>
</feature>
<dbReference type="Pfam" id="PF03704">
    <property type="entry name" value="BTAD"/>
    <property type="match status" value="1"/>
</dbReference>
<accession>A0ABV6NUP3</accession>
<feature type="region of interest" description="Disordered" evidence="3">
    <location>
        <begin position="579"/>
        <end position="626"/>
    </location>
</feature>
<dbReference type="InterPro" id="IPR005158">
    <property type="entry name" value="BTAD"/>
</dbReference>
<proteinExistence type="predicted"/>